<comment type="subcellular location">
    <subcellularLocation>
        <location evidence="1">Membrane</location>
        <topology evidence="1">Single-pass membrane protein</topology>
    </subcellularLocation>
    <subcellularLocation>
        <location evidence="2">Mitochondrion</location>
    </subcellularLocation>
</comment>
<dbReference type="Gene3D" id="1.20.5.340">
    <property type="match status" value="1"/>
</dbReference>
<dbReference type="GO" id="GO:0005739">
    <property type="term" value="C:mitochondrion"/>
    <property type="evidence" value="ECO:0007669"/>
    <property type="project" value="UniProtKB-SubCell"/>
</dbReference>
<evidence type="ECO:0000256" key="1">
    <source>
        <dbReference type="ARBA" id="ARBA00004167"/>
    </source>
</evidence>
<dbReference type="InterPro" id="IPR034733">
    <property type="entry name" value="AcCoA_carboxyl_beta"/>
</dbReference>
<comment type="similarity">
    <text evidence="4">Belongs to the CCDC90 family.</text>
</comment>
<evidence type="ECO:0000256" key="5">
    <source>
        <dbReference type="ARBA" id="ARBA00022692"/>
    </source>
</evidence>
<dbReference type="EMBL" id="JANBUM010000486">
    <property type="protein sequence ID" value="KAJ2776537.1"/>
    <property type="molecule type" value="Genomic_DNA"/>
</dbReference>
<dbReference type="FunFam" id="3.90.226.10:FF:000007">
    <property type="entry name" value="Methylcrotonoyl-CoA carboxylase subunit beta"/>
    <property type="match status" value="1"/>
</dbReference>
<dbReference type="Pfam" id="PF01039">
    <property type="entry name" value="Carboxyl_trans"/>
    <property type="match status" value="1"/>
</dbReference>
<dbReference type="InterPro" id="IPR024461">
    <property type="entry name" value="CCDC90-like"/>
</dbReference>
<feature type="domain" description="CoA carboxyltransferase N-terminal" evidence="17">
    <location>
        <begin position="246"/>
        <end position="503"/>
    </location>
</feature>
<dbReference type="InterPro" id="IPR029045">
    <property type="entry name" value="ClpP/crotonase-like_dom_sf"/>
</dbReference>
<evidence type="ECO:0000256" key="2">
    <source>
        <dbReference type="ARBA" id="ARBA00004173"/>
    </source>
</evidence>
<accession>A0A9W8LFA1</accession>
<dbReference type="PANTHER" id="PTHR22855:SF13">
    <property type="entry name" value="METHYLCROTONOYL-COA CARBOXYLASE BETA CHAIN, MITOCHONDRIAL"/>
    <property type="match status" value="1"/>
</dbReference>
<dbReference type="Pfam" id="PF07798">
    <property type="entry name" value="CCDC90-like"/>
    <property type="match status" value="1"/>
</dbReference>
<evidence type="ECO:0000256" key="11">
    <source>
        <dbReference type="ARBA" id="ARBA00025711"/>
    </source>
</evidence>
<keyword evidence="7" id="KW-1133">Transmembrane helix</keyword>
<evidence type="ECO:0000313" key="19">
    <source>
        <dbReference type="EMBL" id="KAJ2776537.1"/>
    </source>
</evidence>
<dbReference type="PROSITE" id="PS50980">
    <property type="entry name" value="COA_CT_NTER"/>
    <property type="match status" value="1"/>
</dbReference>
<evidence type="ECO:0000256" key="3">
    <source>
        <dbReference type="ARBA" id="ARBA00006102"/>
    </source>
</evidence>
<evidence type="ECO:0000256" key="7">
    <source>
        <dbReference type="ARBA" id="ARBA00022989"/>
    </source>
</evidence>
<comment type="similarity">
    <text evidence="3">Belongs to the AccD/PCCB family.</text>
</comment>
<gene>
    <name evidence="19" type="primary">MCCC2</name>
    <name evidence="19" type="ORF">GGI15_004817</name>
</gene>
<feature type="coiled-coil region" evidence="16">
    <location>
        <begin position="115"/>
        <end position="142"/>
    </location>
</feature>
<evidence type="ECO:0000259" key="18">
    <source>
        <dbReference type="PROSITE" id="PS50989"/>
    </source>
</evidence>
<dbReference type="OrthoDB" id="439921at2759"/>
<keyword evidence="8 16" id="KW-0175">Coiled coil</keyword>
<evidence type="ECO:0000256" key="9">
    <source>
        <dbReference type="ARBA" id="ARBA00023128"/>
    </source>
</evidence>
<evidence type="ECO:0000259" key="17">
    <source>
        <dbReference type="PROSITE" id="PS50980"/>
    </source>
</evidence>
<evidence type="ECO:0000256" key="12">
    <source>
        <dbReference type="ARBA" id="ARBA00026116"/>
    </source>
</evidence>
<keyword evidence="19" id="KW-0436">Ligase</keyword>
<comment type="pathway">
    <text evidence="11">Amino-acid degradation; L-leucine degradation; (S)-3-hydroxy-3-methylglutaryl-CoA from 3-isovaleryl-CoA: step 2/3.</text>
</comment>
<dbReference type="GO" id="GO:1905202">
    <property type="term" value="C:methylcrotonoyl-CoA carboxylase complex"/>
    <property type="evidence" value="ECO:0007669"/>
    <property type="project" value="TreeGrafter"/>
</dbReference>
<evidence type="ECO:0000256" key="8">
    <source>
        <dbReference type="ARBA" id="ARBA00023054"/>
    </source>
</evidence>
<organism evidence="19 20">
    <name type="scientific">Coemansia interrupta</name>
    <dbReference type="NCBI Taxonomy" id="1126814"/>
    <lineage>
        <taxon>Eukaryota</taxon>
        <taxon>Fungi</taxon>
        <taxon>Fungi incertae sedis</taxon>
        <taxon>Zoopagomycota</taxon>
        <taxon>Kickxellomycotina</taxon>
        <taxon>Kickxellomycetes</taxon>
        <taxon>Kickxellales</taxon>
        <taxon>Kickxellaceae</taxon>
        <taxon>Coemansia</taxon>
    </lineage>
</organism>
<dbReference type="GO" id="GO:0016020">
    <property type="term" value="C:membrane"/>
    <property type="evidence" value="ECO:0007669"/>
    <property type="project" value="UniProtKB-SubCell"/>
</dbReference>
<dbReference type="GO" id="GO:0004485">
    <property type="term" value="F:methylcrotonoyl-CoA carboxylase activity"/>
    <property type="evidence" value="ECO:0007669"/>
    <property type="project" value="UniProtKB-EC"/>
</dbReference>
<comment type="caution">
    <text evidence="19">The sequence shown here is derived from an EMBL/GenBank/DDBJ whole genome shotgun (WGS) entry which is preliminary data.</text>
</comment>
<feature type="domain" description="CoA carboxyltransferase C-terminal" evidence="18">
    <location>
        <begin position="502"/>
        <end position="754"/>
    </location>
</feature>
<name>A0A9W8LFA1_9FUNG</name>
<dbReference type="EC" id="6.4.1.4" evidence="12"/>
<keyword evidence="9" id="KW-0496">Mitochondrion</keyword>
<evidence type="ECO:0000256" key="14">
    <source>
        <dbReference type="ARBA" id="ARBA00031404"/>
    </source>
</evidence>
<keyword evidence="20" id="KW-1185">Reference proteome</keyword>
<reference evidence="19" key="1">
    <citation type="submission" date="2022-07" db="EMBL/GenBank/DDBJ databases">
        <title>Phylogenomic reconstructions and comparative analyses of Kickxellomycotina fungi.</title>
        <authorList>
            <person name="Reynolds N.K."/>
            <person name="Stajich J.E."/>
            <person name="Barry K."/>
            <person name="Grigoriev I.V."/>
            <person name="Crous P."/>
            <person name="Smith M.E."/>
        </authorList>
    </citation>
    <scope>NUCLEOTIDE SEQUENCE</scope>
    <source>
        <strain evidence="19">BCRC 34489</strain>
    </source>
</reference>
<dbReference type="PROSITE" id="PS50989">
    <property type="entry name" value="COA_CT_CTER"/>
    <property type="match status" value="1"/>
</dbReference>
<evidence type="ECO:0000256" key="13">
    <source>
        <dbReference type="ARBA" id="ARBA00031237"/>
    </source>
</evidence>
<dbReference type="FunFam" id="1.20.5.340:FF:000018">
    <property type="entry name" value="Mitochondrial protein FMP32"/>
    <property type="match status" value="1"/>
</dbReference>
<dbReference type="InterPro" id="IPR011763">
    <property type="entry name" value="COA_CT_C"/>
</dbReference>
<dbReference type="AlphaFoldDB" id="A0A9W8LFA1"/>
<protein>
    <recommendedName>
        <fullName evidence="12">methylcrotonoyl-CoA carboxylase</fullName>
        <ecNumber evidence="12">6.4.1.4</ecNumber>
    </recommendedName>
    <alternativeName>
        <fullName evidence="14">3-methylcrotonyl-CoA carboxylase 2</fullName>
    </alternativeName>
    <alternativeName>
        <fullName evidence="13">3-methylcrotonyl-CoA:carbon dioxide ligase subunit beta</fullName>
    </alternativeName>
</protein>
<sequence>MLSSLGLSLLRQGRAAFTLSHGTSLARQRRWLGGNGQSRHLFDTDRVVRRLEAQGFSRQQATSMVSALTSVLDESTRTILHTIVTKADQDKTLYMYKVDFAQLKSEMQMMEKTDFSMMKAENERLTGEVSKLKQKLREEITRTQAGVRLDMSLEKGRARDERAQHEIKIRETDTKIEQEISGLRMQMESIKFSILQHAAIAGRLLAPTARRGAVLTRARRFSSDMTVIPDTVDRRSAEFEENARSMADAVADLEARVRQAALGGSAAARQKHTARGKLLPRERVARLLDAGAPFLELSALAGLGLYGDADVAGGGVITGVGRVSGVECMVVANDATVKGGTYYPITVKKHVRAQEIARENRLPCVYLVDSGGANLPHQAQVFPDRDHFGRIFFNQATMSAQGIPQIAVVMGSCTAGGAYVPAMADESIIVRRQGTIFLAGPPLVRAATGEVVSAEDLGGADLHCRASGVTDHLAVDDAHALALARECVAQLSWRKRAEPPAAFDEPLYAAAELGGVVGTNLRRAYDVRQVIARLVDGSRMHEFKRLFGATLVTGFAHVHGHAVGIVANNGVLFGDAAQKGAHFVELCAQRGVPLVFLQNITGFMVGRQAEAAGIAKHGAKLVTAVACAQVPKFTFLIGGSFGAGNYGMCGRAYSPRFLWMWPNARVSVMGGEQAAGVLAQVKTDAGALAPEDVEAFKRPIVEKYDSEGHPYYASARLWDDGVVRPEDTRRVLALGLSAARNQPPQPTRFGVFRM</sequence>
<evidence type="ECO:0000256" key="4">
    <source>
        <dbReference type="ARBA" id="ARBA00007224"/>
    </source>
</evidence>
<dbReference type="FunFam" id="3.90.226.10:FF:000004">
    <property type="entry name" value="Methylcrotonoyl-CoA carboxylase beta chain"/>
    <property type="match status" value="1"/>
</dbReference>
<evidence type="ECO:0000256" key="10">
    <source>
        <dbReference type="ARBA" id="ARBA00023136"/>
    </source>
</evidence>
<evidence type="ECO:0000256" key="6">
    <source>
        <dbReference type="ARBA" id="ARBA00022946"/>
    </source>
</evidence>
<keyword evidence="5" id="KW-0812">Transmembrane</keyword>
<proteinExistence type="inferred from homology"/>
<dbReference type="PANTHER" id="PTHR22855">
    <property type="entry name" value="ACETYL, PROPIONYL, PYRUVATE, AND GLUTACONYL CARBOXYLASE-RELATED"/>
    <property type="match status" value="1"/>
</dbReference>
<dbReference type="InterPro" id="IPR011762">
    <property type="entry name" value="COA_CT_N"/>
</dbReference>
<dbReference type="Gene3D" id="3.90.226.10">
    <property type="entry name" value="2-enoyl-CoA Hydratase, Chain A, domain 1"/>
    <property type="match status" value="2"/>
</dbReference>
<keyword evidence="10" id="KW-0472">Membrane</keyword>
<evidence type="ECO:0000313" key="20">
    <source>
        <dbReference type="Proteomes" id="UP001140172"/>
    </source>
</evidence>
<dbReference type="Proteomes" id="UP001140172">
    <property type="component" value="Unassembled WGS sequence"/>
</dbReference>
<evidence type="ECO:0000256" key="15">
    <source>
        <dbReference type="ARBA" id="ARBA00052347"/>
    </source>
</evidence>
<dbReference type="GO" id="GO:0006552">
    <property type="term" value="P:L-leucine catabolic process"/>
    <property type="evidence" value="ECO:0007669"/>
    <property type="project" value="TreeGrafter"/>
</dbReference>
<dbReference type="SUPFAM" id="SSF52096">
    <property type="entry name" value="ClpP/crotonase"/>
    <property type="match status" value="2"/>
</dbReference>
<dbReference type="InterPro" id="IPR045190">
    <property type="entry name" value="MCCB/AccD1-like"/>
</dbReference>
<comment type="catalytic activity">
    <reaction evidence="15">
        <text>3-methylbut-2-enoyl-CoA + hydrogencarbonate + ATP = 3-methyl-(2E)-glutaconyl-CoA + ADP + phosphate + H(+)</text>
        <dbReference type="Rhea" id="RHEA:13589"/>
        <dbReference type="ChEBI" id="CHEBI:15378"/>
        <dbReference type="ChEBI" id="CHEBI:17544"/>
        <dbReference type="ChEBI" id="CHEBI:30616"/>
        <dbReference type="ChEBI" id="CHEBI:43474"/>
        <dbReference type="ChEBI" id="CHEBI:57344"/>
        <dbReference type="ChEBI" id="CHEBI:57346"/>
        <dbReference type="ChEBI" id="CHEBI:456216"/>
        <dbReference type="EC" id="6.4.1.4"/>
    </reaction>
</comment>
<evidence type="ECO:0000256" key="16">
    <source>
        <dbReference type="SAM" id="Coils"/>
    </source>
</evidence>
<keyword evidence="6" id="KW-0809">Transit peptide</keyword>